<protein>
    <submittedName>
        <fullName evidence="1">Uncharacterized protein</fullName>
    </submittedName>
</protein>
<dbReference type="InParanoid" id="A0A5J5ECJ1"/>
<gene>
    <name evidence="1" type="ORF">FN846DRAFT_896274</name>
</gene>
<comment type="caution">
    <text evidence="1">The sequence shown here is derived from an EMBL/GenBank/DDBJ whole genome shotgun (WGS) entry which is preliminary data.</text>
</comment>
<dbReference type="EMBL" id="VXIS01000502">
    <property type="protein sequence ID" value="KAA8893104.1"/>
    <property type="molecule type" value="Genomic_DNA"/>
</dbReference>
<reference evidence="1 2" key="1">
    <citation type="submission" date="2019-09" db="EMBL/GenBank/DDBJ databases">
        <title>Draft genome of the ectomycorrhizal ascomycete Sphaerosporella brunnea.</title>
        <authorList>
            <consortium name="DOE Joint Genome Institute"/>
            <person name="Benucci G.M."/>
            <person name="Marozzi G."/>
            <person name="Antonielli L."/>
            <person name="Sanchez S."/>
            <person name="Marco P."/>
            <person name="Wang X."/>
            <person name="Falini L.B."/>
            <person name="Barry K."/>
            <person name="Haridas S."/>
            <person name="Lipzen A."/>
            <person name="Labutti K."/>
            <person name="Grigoriev I.V."/>
            <person name="Murat C."/>
            <person name="Martin F."/>
            <person name="Albertini E."/>
            <person name="Donnini D."/>
            <person name="Bonito G."/>
        </authorList>
    </citation>
    <scope>NUCLEOTIDE SEQUENCE [LARGE SCALE GENOMIC DNA]</scope>
    <source>
        <strain evidence="1 2">Sb_GMNB300</strain>
    </source>
</reference>
<proteinExistence type="predicted"/>
<organism evidence="1 2">
    <name type="scientific">Sphaerosporella brunnea</name>
    <dbReference type="NCBI Taxonomy" id="1250544"/>
    <lineage>
        <taxon>Eukaryota</taxon>
        <taxon>Fungi</taxon>
        <taxon>Dikarya</taxon>
        <taxon>Ascomycota</taxon>
        <taxon>Pezizomycotina</taxon>
        <taxon>Pezizomycetes</taxon>
        <taxon>Pezizales</taxon>
        <taxon>Pyronemataceae</taxon>
        <taxon>Sphaerosporella</taxon>
    </lineage>
</organism>
<evidence type="ECO:0000313" key="1">
    <source>
        <dbReference type="EMBL" id="KAA8893104.1"/>
    </source>
</evidence>
<name>A0A5J5ECJ1_9PEZI</name>
<sequence length="144" mass="16103">MLLRHSRKLVCLRLTESVTVVQGNHHGQRGSNEEPIRAAQTGVYISLDDYGFKASFGVKRLTDIDKQPVENSDIQVKNARLSGPITLLEDVLYGSEPLFCQVQAVRLNDRILGELLCTLNFSPSRDTTHLFPRAVIECRLVVLA</sequence>
<evidence type="ECO:0000313" key="2">
    <source>
        <dbReference type="Proteomes" id="UP000326924"/>
    </source>
</evidence>
<keyword evidence="2" id="KW-1185">Reference proteome</keyword>
<dbReference type="Proteomes" id="UP000326924">
    <property type="component" value="Unassembled WGS sequence"/>
</dbReference>
<accession>A0A5J5ECJ1</accession>
<dbReference type="AlphaFoldDB" id="A0A5J5ECJ1"/>